<keyword evidence="4 10" id="KW-0813">Transport</keyword>
<evidence type="ECO:0000256" key="4">
    <source>
        <dbReference type="ARBA" id="ARBA00022448"/>
    </source>
</evidence>
<dbReference type="InterPro" id="IPR000131">
    <property type="entry name" value="ATP_synth_F1_gsu"/>
</dbReference>
<dbReference type="PANTHER" id="PTHR11693">
    <property type="entry name" value="ATP SYNTHASE GAMMA CHAIN"/>
    <property type="match status" value="1"/>
</dbReference>
<comment type="similarity">
    <text evidence="3 10">Belongs to the ATPase gamma chain family.</text>
</comment>
<keyword evidence="7 10" id="KW-0472">Membrane</keyword>
<dbReference type="Pfam" id="PF00231">
    <property type="entry name" value="ATP-synt"/>
    <property type="match status" value="1"/>
</dbReference>
<dbReference type="Gene3D" id="1.10.287.80">
    <property type="entry name" value="ATP synthase, gamma subunit, helix hairpin domain"/>
    <property type="match status" value="2"/>
</dbReference>
<keyword evidence="12" id="KW-1185">Reference proteome</keyword>
<dbReference type="InterPro" id="IPR035968">
    <property type="entry name" value="ATP_synth_F1_ATPase_gsu"/>
</dbReference>
<comment type="function">
    <text evidence="1 10">Produces ATP from ADP in the presence of a proton gradient across the membrane. The gamma chain is believed to be important in regulating ATPase activity and the flow of protons through the CF(0) complex.</text>
</comment>
<dbReference type="NCBIfam" id="NF004145">
    <property type="entry name" value="PRK05621.1-2"/>
    <property type="match status" value="1"/>
</dbReference>
<dbReference type="PRINTS" id="PR00126">
    <property type="entry name" value="ATPASEGAMMA"/>
</dbReference>
<dbReference type="GO" id="GO:0005886">
    <property type="term" value="C:plasma membrane"/>
    <property type="evidence" value="ECO:0007669"/>
    <property type="project" value="UniProtKB-SubCell"/>
</dbReference>
<dbReference type="Gene3D" id="3.40.1380.10">
    <property type="match status" value="1"/>
</dbReference>
<keyword evidence="5 10" id="KW-0375">Hydrogen ion transport</keyword>
<evidence type="ECO:0000256" key="5">
    <source>
        <dbReference type="ARBA" id="ARBA00022781"/>
    </source>
</evidence>
<dbReference type="Proteomes" id="UP000009877">
    <property type="component" value="Unassembled WGS sequence"/>
</dbReference>
<keyword evidence="8 10" id="KW-0139">CF(1)</keyword>
<dbReference type="AlphaFoldDB" id="M2YC01"/>
<dbReference type="RefSeq" id="WP_006215209.1">
    <property type="nucleotide sequence ID" value="NZ_ANHZ02000018.1"/>
</dbReference>
<protein>
    <recommendedName>
        <fullName evidence="10">ATP synthase gamma chain</fullName>
    </recommendedName>
    <alternativeName>
        <fullName evidence="10">ATP synthase F1 sector gamma subunit</fullName>
    </alternativeName>
    <alternativeName>
        <fullName evidence="10">F-ATPase gamma subunit</fullName>
    </alternativeName>
</protein>
<dbReference type="GO" id="GO:0045259">
    <property type="term" value="C:proton-transporting ATP synthase complex"/>
    <property type="evidence" value="ECO:0007669"/>
    <property type="project" value="UniProtKB-KW"/>
</dbReference>
<dbReference type="HAMAP" id="MF_00815">
    <property type="entry name" value="ATP_synth_gamma_bact"/>
    <property type="match status" value="1"/>
</dbReference>
<dbReference type="GO" id="GO:0005524">
    <property type="term" value="F:ATP binding"/>
    <property type="evidence" value="ECO:0007669"/>
    <property type="project" value="UniProtKB-UniRule"/>
</dbReference>
<keyword evidence="10" id="KW-1003">Cell membrane</keyword>
<name>M2YC01_9MICC</name>
<organism evidence="11 12">
    <name type="scientific">Kocuria palustris PEL</name>
    <dbReference type="NCBI Taxonomy" id="1236550"/>
    <lineage>
        <taxon>Bacteria</taxon>
        <taxon>Bacillati</taxon>
        <taxon>Actinomycetota</taxon>
        <taxon>Actinomycetes</taxon>
        <taxon>Micrococcales</taxon>
        <taxon>Micrococcaceae</taxon>
        <taxon>Kocuria</taxon>
    </lineage>
</organism>
<dbReference type="STRING" id="71999.KPaMU14_04220"/>
<keyword evidence="9 10" id="KW-0066">ATP synthesis</keyword>
<dbReference type="NCBIfam" id="TIGR01146">
    <property type="entry name" value="ATPsyn_F1gamma"/>
    <property type="match status" value="1"/>
</dbReference>
<comment type="subunit">
    <text evidence="10">F-type ATPases have 2 components, CF(1) - the catalytic core - and CF(0) - the membrane proton channel. CF(1) has five subunits: alpha(3), beta(3), gamma(1), delta(1), epsilon(1). CF(0) has three main subunits: a, b and c.</text>
</comment>
<dbReference type="CDD" id="cd12151">
    <property type="entry name" value="F1-ATPase_gamma"/>
    <property type="match status" value="1"/>
</dbReference>
<dbReference type="EMBL" id="ANHZ02000018">
    <property type="protein sequence ID" value="EME36015.1"/>
    <property type="molecule type" value="Genomic_DNA"/>
</dbReference>
<evidence type="ECO:0000313" key="12">
    <source>
        <dbReference type="Proteomes" id="UP000009877"/>
    </source>
</evidence>
<evidence type="ECO:0000256" key="1">
    <source>
        <dbReference type="ARBA" id="ARBA00003456"/>
    </source>
</evidence>
<accession>M2YC01</accession>
<keyword evidence="6 10" id="KW-0406">Ion transport</keyword>
<evidence type="ECO:0000256" key="6">
    <source>
        <dbReference type="ARBA" id="ARBA00023065"/>
    </source>
</evidence>
<dbReference type="GO" id="GO:0046933">
    <property type="term" value="F:proton-transporting ATP synthase activity, rotational mechanism"/>
    <property type="evidence" value="ECO:0007669"/>
    <property type="project" value="UniProtKB-UniRule"/>
</dbReference>
<gene>
    <name evidence="10" type="primary">atpG</name>
    <name evidence="11" type="ORF">C884_00783</name>
</gene>
<sequence length="305" mass="34037">MGAQIRVYRQKISSTQSMKKIFKAMEMIATSRISKSRQRLAAASPYANALTRALSQVLSQSGTSSHPMLNQRTETSRRSAVVVFSSDRGLAGSYSANVLKKTDKLLARFDEQGTEAKVYLIGRKAKQNFDFRDRAYEQAFEGDTDSPKAERAEELAELLVDLYTTEYDEGGIDEIHLVYTRFESLVKQEPSVLRLLPLEVVDANEIHDDVAESYGEVSTADTGFDFEPSPEDFLDIALPRYIRARIYSSMCHSAASELASRQRAMKSAGDNAGELINKYTRQMNNARQAEVTTELTEIVSATEAL</sequence>
<comment type="caution">
    <text evidence="11">The sequence shown here is derived from an EMBL/GenBank/DDBJ whole genome shotgun (WGS) entry which is preliminary data.</text>
</comment>
<evidence type="ECO:0000256" key="3">
    <source>
        <dbReference type="ARBA" id="ARBA00007681"/>
    </source>
</evidence>
<proteinExistence type="inferred from homology"/>
<evidence type="ECO:0000256" key="7">
    <source>
        <dbReference type="ARBA" id="ARBA00023136"/>
    </source>
</evidence>
<reference evidence="11 12" key="1">
    <citation type="journal article" date="2014" name="Genome Announc.">
        <title>Draft Genome Sequence of Kocuria palustris PEL.</title>
        <authorList>
            <person name="Sharma G."/>
            <person name="Khatri I."/>
            <person name="Subramanian S."/>
        </authorList>
    </citation>
    <scope>NUCLEOTIDE SEQUENCE [LARGE SCALE GENOMIC DNA]</scope>
    <source>
        <strain evidence="11 12">PEL</strain>
    </source>
</reference>
<evidence type="ECO:0000313" key="11">
    <source>
        <dbReference type="EMBL" id="EME36015.1"/>
    </source>
</evidence>
<comment type="subcellular location">
    <subcellularLocation>
        <location evidence="10">Cell membrane</location>
        <topology evidence="10">Peripheral membrane protein</topology>
    </subcellularLocation>
    <subcellularLocation>
        <location evidence="2">Membrane</location>
        <topology evidence="2">Peripheral membrane protein</topology>
    </subcellularLocation>
</comment>
<dbReference type="PANTHER" id="PTHR11693:SF22">
    <property type="entry name" value="ATP SYNTHASE SUBUNIT GAMMA, MITOCHONDRIAL"/>
    <property type="match status" value="1"/>
</dbReference>
<evidence type="ECO:0000256" key="10">
    <source>
        <dbReference type="HAMAP-Rule" id="MF_00815"/>
    </source>
</evidence>
<evidence type="ECO:0000256" key="9">
    <source>
        <dbReference type="ARBA" id="ARBA00023310"/>
    </source>
</evidence>
<dbReference type="SUPFAM" id="SSF52943">
    <property type="entry name" value="ATP synthase (F1-ATPase), gamma subunit"/>
    <property type="match status" value="1"/>
</dbReference>
<evidence type="ECO:0000256" key="8">
    <source>
        <dbReference type="ARBA" id="ARBA00023196"/>
    </source>
</evidence>
<evidence type="ECO:0000256" key="2">
    <source>
        <dbReference type="ARBA" id="ARBA00004170"/>
    </source>
</evidence>
<dbReference type="GO" id="GO:0042777">
    <property type="term" value="P:proton motive force-driven plasma membrane ATP synthesis"/>
    <property type="evidence" value="ECO:0007669"/>
    <property type="project" value="UniProtKB-UniRule"/>
</dbReference>